<dbReference type="InterPro" id="IPR053136">
    <property type="entry name" value="UTP_pyrophosphatase-like"/>
</dbReference>
<comment type="caution">
    <text evidence="2">The sequence shown here is derived from an EMBL/GenBank/DDBJ whole genome shotgun (WGS) entry which is preliminary data.</text>
</comment>
<proteinExistence type="predicted"/>
<reference evidence="3" key="1">
    <citation type="journal article" date="2019" name="Int. J. Syst. Evol. Microbiol.">
        <title>The Global Catalogue of Microorganisms (GCM) 10K type strain sequencing project: providing services to taxonomists for standard genome sequencing and annotation.</title>
        <authorList>
            <consortium name="The Broad Institute Genomics Platform"/>
            <consortium name="The Broad Institute Genome Sequencing Center for Infectious Disease"/>
            <person name="Wu L."/>
            <person name="Ma J."/>
        </authorList>
    </citation>
    <scope>NUCLEOTIDE SEQUENCE [LARGE SCALE GENOMIC DNA]</scope>
    <source>
        <strain evidence="3">CGMCC 4.1641</strain>
    </source>
</reference>
<evidence type="ECO:0000313" key="2">
    <source>
        <dbReference type="EMBL" id="MFC5148962.1"/>
    </source>
</evidence>
<dbReference type="EMBL" id="JBHSKJ010000022">
    <property type="protein sequence ID" value="MFC5148962.1"/>
    <property type="molecule type" value="Genomic_DNA"/>
</dbReference>
<evidence type="ECO:0000259" key="1">
    <source>
        <dbReference type="Pfam" id="PF01863"/>
    </source>
</evidence>
<sequence length="264" mass="29744">MPSSAQNLALAKLIRQAVIDDGVLAAEDFAVVISNRRKNIVITTDISGRHTVRVRPPIAPQRVVDFVRNKAAELERNAIKLAAMAPRHPVKHLVDGEEFTWLGQTMRLHLTEQAGPARRVRHDSGWQLVVSAADVRDRGAGVLTDWYCREGLAWVERNAPSWWRRIAPGSRAQPGLDVRDLGKVRAGVFNGRADQVAFHWPLFQLPAALCEYVLVHELAHATRPPGKPHGPEFWACVKRVMPDGRRRQRLMRQAWLDIWTGATR</sequence>
<evidence type="ECO:0000313" key="3">
    <source>
        <dbReference type="Proteomes" id="UP001596222"/>
    </source>
</evidence>
<name>A0ABW0A5K6_9ACTN</name>
<dbReference type="CDD" id="cd07344">
    <property type="entry name" value="M48_yhfN_like"/>
    <property type="match status" value="1"/>
</dbReference>
<organism evidence="2 3">
    <name type="scientific">Streptomyces aureoversilis</name>
    <dbReference type="NCBI Taxonomy" id="67277"/>
    <lineage>
        <taxon>Bacteria</taxon>
        <taxon>Bacillati</taxon>
        <taxon>Actinomycetota</taxon>
        <taxon>Actinomycetes</taxon>
        <taxon>Kitasatosporales</taxon>
        <taxon>Streptomycetaceae</taxon>
        <taxon>Streptomyces</taxon>
    </lineage>
</organism>
<dbReference type="Pfam" id="PF01863">
    <property type="entry name" value="YgjP-like"/>
    <property type="match status" value="1"/>
</dbReference>
<protein>
    <submittedName>
        <fullName evidence="2">YgjP-like metallopeptidase domain-containing protein</fullName>
    </submittedName>
</protein>
<accession>A0ABW0A5K6</accession>
<dbReference type="Proteomes" id="UP001596222">
    <property type="component" value="Unassembled WGS sequence"/>
</dbReference>
<dbReference type="PANTHER" id="PTHR30399:SF1">
    <property type="entry name" value="UTP PYROPHOSPHATASE"/>
    <property type="match status" value="1"/>
</dbReference>
<gene>
    <name evidence="2" type="ORF">ACFPP6_30290</name>
</gene>
<keyword evidence="3" id="KW-1185">Reference proteome</keyword>
<dbReference type="RefSeq" id="WP_382049178.1">
    <property type="nucleotide sequence ID" value="NZ_JBHSKJ010000022.1"/>
</dbReference>
<dbReference type="PANTHER" id="PTHR30399">
    <property type="entry name" value="UNCHARACTERIZED PROTEIN YGJP"/>
    <property type="match status" value="1"/>
</dbReference>
<feature type="domain" description="YgjP-like metallopeptidase" evidence="1">
    <location>
        <begin position="38"/>
        <end position="253"/>
    </location>
</feature>
<dbReference type="InterPro" id="IPR002725">
    <property type="entry name" value="YgjP-like_metallopeptidase"/>
</dbReference>
<dbReference type="Gene3D" id="3.30.2010.10">
    <property type="entry name" value="Metalloproteases ('zincins'), catalytic domain"/>
    <property type="match status" value="1"/>
</dbReference>